<keyword evidence="2" id="KW-1185">Reference proteome</keyword>
<dbReference type="RefSeq" id="WP_009762788.1">
    <property type="nucleotide sequence ID" value="NZ_CP141050.1"/>
</dbReference>
<sequence length="76" mass="8463">MDGKISEHTVELVAQAIHEAEHQVCSWETEPSIRREHFRQCARNAITLLDEDIGVLLVALKEAIAERRVGTTGALV</sequence>
<gene>
    <name evidence="1" type="ORF">MicloDRAFT_00032870</name>
</gene>
<dbReference type="AlphaFoldDB" id="I4YRZ5"/>
<dbReference type="Proteomes" id="UP000003947">
    <property type="component" value="Unassembled WGS sequence"/>
</dbReference>
<protein>
    <submittedName>
        <fullName evidence="1">Uncharacterized protein</fullName>
    </submittedName>
</protein>
<dbReference type="PATRIC" id="fig|864069.3.peg.3576"/>
<dbReference type="EMBL" id="JH660645">
    <property type="protein sequence ID" value="EIM26737.1"/>
    <property type="molecule type" value="Genomic_DNA"/>
</dbReference>
<reference evidence="1 2" key="1">
    <citation type="submission" date="2012-02" db="EMBL/GenBank/DDBJ databases">
        <title>Improved High-Quality Draft sequence of Microvirga sp. WSM3557.</title>
        <authorList>
            <consortium name="US DOE Joint Genome Institute"/>
            <person name="Lucas S."/>
            <person name="Han J."/>
            <person name="Lapidus A."/>
            <person name="Cheng J.-F."/>
            <person name="Goodwin L."/>
            <person name="Pitluck S."/>
            <person name="Peters L."/>
            <person name="Zhang X."/>
            <person name="Detter J.C."/>
            <person name="Han C."/>
            <person name="Tapia R."/>
            <person name="Land M."/>
            <person name="Hauser L."/>
            <person name="Kyrpides N."/>
            <person name="Ivanova N."/>
            <person name="Pagani I."/>
            <person name="Brau L."/>
            <person name="Yates R."/>
            <person name="O'Hara G."/>
            <person name="Rui T."/>
            <person name="Howieson J."/>
            <person name="Reeve W."/>
            <person name="Woyke T."/>
        </authorList>
    </citation>
    <scope>NUCLEOTIDE SEQUENCE [LARGE SCALE GENOMIC DNA]</scope>
    <source>
        <strain evidence="1 2">WSM3557</strain>
    </source>
</reference>
<dbReference type="HOGENOM" id="CLU_198997_0_0_5"/>
<organism evidence="1 2">
    <name type="scientific">Microvirga lotononidis</name>
    <dbReference type="NCBI Taxonomy" id="864069"/>
    <lineage>
        <taxon>Bacteria</taxon>
        <taxon>Pseudomonadati</taxon>
        <taxon>Pseudomonadota</taxon>
        <taxon>Alphaproteobacteria</taxon>
        <taxon>Hyphomicrobiales</taxon>
        <taxon>Methylobacteriaceae</taxon>
        <taxon>Microvirga</taxon>
    </lineage>
</organism>
<dbReference type="OrthoDB" id="8020759at2"/>
<name>I4YRZ5_9HYPH</name>
<proteinExistence type="predicted"/>
<evidence type="ECO:0000313" key="2">
    <source>
        <dbReference type="Proteomes" id="UP000003947"/>
    </source>
</evidence>
<evidence type="ECO:0000313" key="1">
    <source>
        <dbReference type="EMBL" id="EIM26737.1"/>
    </source>
</evidence>
<accession>I4YRZ5</accession>